<dbReference type="AlphaFoldDB" id="A0A6G9YBL6"/>
<dbReference type="Gene3D" id="1.10.357.10">
    <property type="entry name" value="Tetracycline Repressor, domain 2"/>
    <property type="match status" value="1"/>
</dbReference>
<evidence type="ECO:0000313" key="7">
    <source>
        <dbReference type="Proteomes" id="UP000503540"/>
    </source>
</evidence>
<evidence type="ECO:0000313" key="6">
    <source>
        <dbReference type="EMBL" id="QIS10665.1"/>
    </source>
</evidence>
<dbReference type="InterPro" id="IPR036271">
    <property type="entry name" value="Tet_transcr_reg_TetR-rel_C_sf"/>
</dbReference>
<dbReference type="PANTHER" id="PTHR30055">
    <property type="entry name" value="HTH-TYPE TRANSCRIPTIONAL REGULATOR RUTR"/>
    <property type="match status" value="1"/>
</dbReference>
<dbReference type="Proteomes" id="UP000503540">
    <property type="component" value="Chromosome"/>
</dbReference>
<dbReference type="PRINTS" id="PR00455">
    <property type="entry name" value="HTHTETR"/>
</dbReference>
<dbReference type="PROSITE" id="PS50977">
    <property type="entry name" value="HTH_TETR_2"/>
    <property type="match status" value="1"/>
</dbReference>
<keyword evidence="7" id="KW-1185">Reference proteome</keyword>
<proteinExistence type="predicted"/>
<organism evidence="6 7">
    <name type="scientific">Nocardia arthritidis</name>
    <dbReference type="NCBI Taxonomy" id="228602"/>
    <lineage>
        <taxon>Bacteria</taxon>
        <taxon>Bacillati</taxon>
        <taxon>Actinomycetota</taxon>
        <taxon>Actinomycetes</taxon>
        <taxon>Mycobacteriales</taxon>
        <taxon>Nocardiaceae</taxon>
        <taxon>Nocardia</taxon>
    </lineage>
</organism>
<dbReference type="SUPFAM" id="SSF46689">
    <property type="entry name" value="Homeodomain-like"/>
    <property type="match status" value="1"/>
</dbReference>
<dbReference type="InterPro" id="IPR025996">
    <property type="entry name" value="MT1864/Rv1816-like_C"/>
</dbReference>
<dbReference type="SUPFAM" id="SSF48498">
    <property type="entry name" value="Tetracyclin repressor-like, C-terminal domain"/>
    <property type="match status" value="1"/>
</dbReference>
<keyword evidence="2 4" id="KW-0238">DNA-binding</keyword>
<dbReference type="GO" id="GO:0000976">
    <property type="term" value="F:transcription cis-regulatory region binding"/>
    <property type="evidence" value="ECO:0007669"/>
    <property type="project" value="TreeGrafter"/>
</dbReference>
<sequence length="256" mass="28402">MGCRIRLNRVVNARPRGRAPVVREADIRRVARDLLTERGPGAVTLRAIARELGVTAPALYRYYRSLDDLMERLRREFCADLAAELSAEIACLPEDGAVRFFAICKGFRRWALAHRREYTLVFASPGAGADTMRRFGEPFGLVFLAAAGRLLATREIITPPTDVIPPELRDDLTRFQTELLAMLSESGQKFPAEKLDLGVTYLMIQIWARLYGHVTLEVFGNYPIPLANPEILFDAMLAELGRAVGLSAGSADPVEG</sequence>
<dbReference type="InterPro" id="IPR001647">
    <property type="entry name" value="HTH_TetR"/>
</dbReference>
<evidence type="ECO:0000256" key="4">
    <source>
        <dbReference type="PROSITE-ProRule" id="PRU00335"/>
    </source>
</evidence>
<dbReference type="GO" id="GO:0003700">
    <property type="term" value="F:DNA-binding transcription factor activity"/>
    <property type="evidence" value="ECO:0007669"/>
    <property type="project" value="TreeGrafter"/>
</dbReference>
<evidence type="ECO:0000256" key="2">
    <source>
        <dbReference type="ARBA" id="ARBA00023125"/>
    </source>
</evidence>
<accession>A0A6G9YBL6</accession>
<dbReference type="Pfam" id="PF00440">
    <property type="entry name" value="TetR_N"/>
    <property type="match status" value="1"/>
</dbReference>
<gene>
    <name evidence="6" type="ORF">F5544_13890</name>
</gene>
<keyword evidence="3" id="KW-0804">Transcription</keyword>
<name>A0A6G9YBL6_9NOCA</name>
<dbReference type="EMBL" id="CP046172">
    <property type="protein sequence ID" value="QIS10665.1"/>
    <property type="molecule type" value="Genomic_DNA"/>
</dbReference>
<dbReference type="InterPro" id="IPR050109">
    <property type="entry name" value="HTH-type_TetR-like_transc_reg"/>
</dbReference>
<dbReference type="InterPro" id="IPR009057">
    <property type="entry name" value="Homeodomain-like_sf"/>
</dbReference>
<dbReference type="PANTHER" id="PTHR30055:SF243">
    <property type="entry name" value="HTH-TYPE TRANSCRIPTIONAL REGULATOR RV1816"/>
    <property type="match status" value="1"/>
</dbReference>
<dbReference type="KEGG" id="nah:F5544_13890"/>
<evidence type="ECO:0000259" key="5">
    <source>
        <dbReference type="PROSITE" id="PS50977"/>
    </source>
</evidence>
<dbReference type="Pfam" id="PF13305">
    <property type="entry name" value="TetR_C_33"/>
    <property type="match status" value="1"/>
</dbReference>
<evidence type="ECO:0000256" key="1">
    <source>
        <dbReference type="ARBA" id="ARBA00023015"/>
    </source>
</evidence>
<protein>
    <submittedName>
        <fullName evidence="6">TetR family transcriptional regulator</fullName>
    </submittedName>
</protein>
<feature type="domain" description="HTH tetR-type" evidence="5">
    <location>
        <begin position="21"/>
        <end position="81"/>
    </location>
</feature>
<feature type="DNA-binding region" description="H-T-H motif" evidence="4">
    <location>
        <begin position="44"/>
        <end position="63"/>
    </location>
</feature>
<keyword evidence="1" id="KW-0805">Transcription regulation</keyword>
<reference evidence="6 7" key="1">
    <citation type="journal article" date="2019" name="ACS Chem. Biol.">
        <title>Identification and Mobilization of a Cryptic Antibiotic Biosynthesis Gene Locus from a Human-Pathogenic Nocardia Isolate.</title>
        <authorList>
            <person name="Herisse M."/>
            <person name="Ishida K."/>
            <person name="Porter J.L."/>
            <person name="Howden B."/>
            <person name="Hertweck C."/>
            <person name="Stinear T.P."/>
            <person name="Pidot S.J."/>
        </authorList>
    </citation>
    <scope>NUCLEOTIDE SEQUENCE [LARGE SCALE GENOMIC DNA]</scope>
    <source>
        <strain evidence="6 7">AUSMDU00012717</strain>
    </source>
</reference>
<evidence type="ECO:0000256" key="3">
    <source>
        <dbReference type="ARBA" id="ARBA00023163"/>
    </source>
</evidence>